<evidence type="ECO:0000256" key="1">
    <source>
        <dbReference type="ARBA" id="ARBA00004196"/>
    </source>
</evidence>
<sequence>MKRYPVELSVLALTLLLGLIGCLWLHHYTAAGLVSEEEPLLFGATYMTMNNPFYEVIDEELRNQVEAGGDVMITMDPQLSIERQIEQIKTMIAEGIDVLIVNPVDSRGLVDVLREASQKGIIVIAIDTNVYDGEDFVDHTVVSDNYQAGQLCARYMMEHRESADIVLLSHGAAYSAQERLQGFRDAIADEPGYHIVSELDCEGQLEKSMPLIEGLLEQGTAFDVVMALNDPSALGAVAALQDQKIDEDAVMVLGVDGAPEAKVLIKEGYMDATVAQYPKKMAQKAISAAYALKAGDHELQEEEIAVSLIDGSNIDEYLLEGWQ</sequence>
<dbReference type="InterPro" id="IPR028082">
    <property type="entry name" value="Peripla_BP_I"/>
</dbReference>
<reference evidence="5" key="1">
    <citation type="journal article" date="2021" name="PeerJ">
        <title>Extensive microbial diversity within the chicken gut microbiome revealed by metagenomics and culture.</title>
        <authorList>
            <person name="Gilroy R."/>
            <person name="Ravi A."/>
            <person name="Getino M."/>
            <person name="Pursley I."/>
            <person name="Horton D.L."/>
            <person name="Alikhan N.F."/>
            <person name="Baker D."/>
            <person name="Gharbi K."/>
            <person name="Hall N."/>
            <person name="Watson M."/>
            <person name="Adriaenssens E.M."/>
            <person name="Foster-Nyarko E."/>
            <person name="Jarju S."/>
            <person name="Secka A."/>
            <person name="Antonio M."/>
            <person name="Oren A."/>
            <person name="Chaudhuri R.R."/>
            <person name="La Ragione R."/>
            <person name="Hildebrand F."/>
            <person name="Pallen M.J."/>
        </authorList>
    </citation>
    <scope>NUCLEOTIDE SEQUENCE</scope>
    <source>
        <strain evidence="5">CHK187-11901</strain>
    </source>
</reference>
<dbReference type="EMBL" id="DWWM01000002">
    <property type="protein sequence ID" value="HJC35590.1"/>
    <property type="molecule type" value="Genomic_DNA"/>
</dbReference>
<dbReference type="PROSITE" id="PS51257">
    <property type="entry name" value="PROKAR_LIPOPROTEIN"/>
    <property type="match status" value="1"/>
</dbReference>
<comment type="similarity">
    <text evidence="2">Belongs to the bacterial solute-binding protein 2 family.</text>
</comment>
<dbReference type="SUPFAM" id="SSF53822">
    <property type="entry name" value="Periplasmic binding protein-like I"/>
    <property type="match status" value="1"/>
</dbReference>
<dbReference type="PANTHER" id="PTHR46847:SF2">
    <property type="entry name" value="ABC TRANSPORTER SUGAR-BINDING PROTEIN"/>
    <property type="match status" value="1"/>
</dbReference>
<comment type="caution">
    <text evidence="5">The sequence shown here is derived from an EMBL/GenBank/DDBJ whole genome shotgun (WGS) entry which is preliminary data.</text>
</comment>
<keyword evidence="3" id="KW-0732">Signal</keyword>
<accession>A0A9D2NNB7</accession>
<feature type="domain" description="Periplasmic binding protein" evidence="4">
    <location>
        <begin position="47"/>
        <end position="295"/>
    </location>
</feature>
<evidence type="ECO:0000259" key="4">
    <source>
        <dbReference type="Pfam" id="PF13407"/>
    </source>
</evidence>
<comment type="subcellular location">
    <subcellularLocation>
        <location evidence="1">Cell envelope</location>
    </subcellularLocation>
</comment>
<dbReference type="GO" id="GO:0030246">
    <property type="term" value="F:carbohydrate binding"/>
    <property type="evidence" value="ECO:0007669"/>
    <property type="project" value="UniProtKB-ARBA"/>
</dbReference>
<name>A0A9D2NNB7_9FIRM</name>
<proteinExistence type="inferred from homology"/>
<dbReference type="Gene3D" id="3.40.50.2300">
    <property type="match status" value="2"/>
</dbReference>
<dbReference type="Pfam" id="PF13407">
    <property type="entry name" value="Peripla_BP_4"/>
    <property type="match status" value="1"/>
</dbReference>
<evidence type="ECO:0000313" key="6">
    <source>
        <dbReference type="Proteomes" id="UP000823896"/>
    </source>
</evidence>
<dbReference type="AlphaFoldDB" id="A0A9D2NNB7"/>
<dbReference type="PANTHER" id="PTHR46847">
    <property type="entry name" value="D-ALLOSE-BINDING PERIPLASMIC PROTEIN-RELATED"/>
    <property type="match status" value="1"/>
</dbReference>
<protein>
    <submittedName>
        <fullName evidence="5">Sugar ABC transporter substrate-binding protein</fullName>
    </submittedName>
</protein>
<dbReference type="CDD" id="cd19971">
    <property type="entry name" value="PBP1_ABC_sugar_binding-like"/>
    <property type="match status" value="1"/>
</dbReference>
<evidence type="ECO:0000313" key="5">
    <source>
        <dbReference type="EMBL" id="HJC35590.1"/>
    </source>
</evidence>
<gene>
    <name evidence="5" type="ORF">H9702_00460</name>
</gene>
<evidence type="ECO:0000256" key="2">
    <source>
        <dbReference type="ARBA" id="ARBA00007639"/>
    </source>
</evidence>
<dbReference type="Proteomes" id="UP000823896">
    <property type="component" value="Unassembled WGS sequence"/>
</dbReference>
<organism evidence="5 6">
    <name type="scientific">Candidatus Merdibacter merdavium</name>
    <dbReference type="NCBI Taxonomy" id="2838692"/>
    <lineage>
        <taxon>Bacteria</taxon>
        <taxon>Bacillati</taxon>
        <taxon>Bacillota</taxon>
        <taxon>Erysipelotrichia</taxon>
        <taxon>Erysipelotrichales</taxon>
        <taxon>Erysipelotrichaceae</taxon>
        <taxon>Merdibacter</taxon>
    </lineage>
</organism>
<reference evidence="5" key="2">
    <citation type="submission" date="2021-04" db="EMBL/GenBank/DDBJ databases">
        <authorList>
            <person name="Gilroy R."/>
        </authorList>
    </citation>
    <scope>NUCLEOTIDE SEQUENCE</scope>
    <source>
        <strain evidence="5">CHK187-11901</strain>
    </source>
</reference>
<evidence type="ECO:0000256" key="3">
    <source>
        <dbReference type="ARBA" id="ARBA00022729"/>
    </source>
</evidence>
<dbReference type="GO" id="GO:0030313">
    <property type="term" value="C:cell envelope"/>
    <property type="evidence" value="ECO:0007669"/>
    <property type="project" value="UniProtKB-SubCell"/>
</dbReference>
<dbReference type="InterPro" id="IPR025997">
    <property type="entry name" value="SBP_2_dom"/>
</dbReference>